<name>A0A401QD63_SCYTO</name>
<evidence type="ECO:0000313" key="1">
    <source>
        <dbReference type="EMBL" id="GCB83338.1"/>
    </source>
</evidence>
<proteinExistence type="predicted"/>
<keyword evidence="2" id="KW-1185">Reference proteome</keyword>
<gene>
    <name evidence="1" type="ORF">scyTo_0023665</name>
</gene>
<accession>A0A401QD63</accession>
<protein>
    <submittedName>
        <fullName evidence="1">Uncharacterized protein</fullName>
    </submittedName>
</protein>
<reference evidence="1 2" key="1">
    <citation type="journal article" date="2018" name="Nat. Ecol. Evol.">
        <title>Shark genomes provide insights into elasmobranch evolution and the origin of vertebrates.</title>
        <authorList>
            <person name="Hara Y"/>
            <person name="Yamaguchi K"/>
            <person name="Onimaru K"/>
            <person name="Kadota M"/>
            <person name="Koyanagi M"/>
            <person name="Keeley SD"/>
            <person name="Tatsumi K"/>
            <person name="Tanaka K"/>
            <person name="Motone F"/>
            <person name="Kageyama Y"/>
            <person name="Nozu R"/>
            <person name="Adachi N"/>
            <person name="Nishimura O"/>
            <person name="Nakagawa R"/>
            <person name="Tanegashima C"/>
            <person name="Kiyatake I"/>
            <person name="Matsumoto R"/>
            <person name="Murakumo K"/>
            <person name="Nishida K"/>
            <person name="Terakita A"/>
            <person name="Kuratani S"/>
            <person name="Sato K"/>
            <person name="Hyodo S Kuraku.S."/>
        </authorList>
    </citation>
    <scope>NUCLEOTIDE SEQUENCE [LARGE SCALE GENOMIC DNA]</scope>
</reference>
<dbReference type="Proteomes" id="UP000288216">
    <property type="component" value="Unassembled WGS sequence"/>
</dbReference>
<feature type="non-terminal residue" evidence="1">
    <location>
        <position position="1"/>
    </location>
</feature>
<evidence type="ECO:0000313" key="2">
    <source>
        <dbReference type="Proteomes" id="UP000288216"/>
    </source>
</evidence>
<comment type="caution">
    <text evidence="1">The sequence shown here is derived from an EMBL/GenBank/DDBJ whole genome shotgun (WGS) entry which is preliminary data.</text>
</comment>
<dbReference type="EMBL" id="BFAA01032115">
    <property type="protein sequence ID" value="GCB83338.1"/>
    <property type="molecule type" value="Genomic_DNA"/>
</dbReference>
<sequence length="88" mass="10037">IAPIGERDNVKTHRQNLDHLLDLTEEGDLTEYEQIISSYVSIAQETPADKGDNPHKIIATILDQLDPESLKAILQHLLIFREHSVRKQ</sequence>
<dbReference type="AlphaFoldDB" id="A0A401QD63"/>
<organism evidence="1 2">
    <name type="scientific">Scyliorhinus torazame</name>
    <name type="common">Cloudy catshark</name>
    <name type="synonym">Catulus torazame</name>
    <dbReference type="NCBI Taxonomy" id="75743"/>
    <lineage>
        <taxon>Eukaryota</taxon>
        <taxon>Metazoa</taxon>
        <taxon>Chordata</taxon>
        <taxon>Craniata</taxon>
        <taxon>Vertebrata</taxon>
        <taxon>Chondrichthyes</taxon>
        <taxon>Elasmobranchii</taxon>
        <taxon>Galeomorphii</taxon>
        <taxon>Galeoidea</taxon>
        <taxon>Carcharhiniformes</taxon>
        <taxon>Scyliorhinidae</taxon>
        <taxon>Scyliorhinus</taxon>
    </lineage>
</organism>